<dbReference type="InterPro" id="IPR016161">
    <property type="entry name" value="Ald_DH/histidinol_DH"/>
</dbReference>
<dbReference type="STRING" id="1073090.A0A1L9SLA0"/>
<dbReference type="Pfam" id="PF00171">
    <property type="entry name" value="Aldedh"/>
    <property type="match status" value="1"/>
</dbReference>
<dbReference type="Gene3D" id="3.40.309.10">
    <property type="entry name" value="Aldehyde Dehydrogenase, Chain A, domain 2"/>
    <property type="match status" value="1"/>
</dbReference>
<evidence type="ECO:0000313" key="8">
    <source>
        <dbReference type="Proteomes" id="UP000184188"/>
    </source>
</evidence>
<evidence type="ECO:0000313" key="7">
    <source>
        <dbReference type="EMBL" id="OJJ47857.1"/>
    </source>
</evidence>
<dbReference type="OrthoDB" id="310895at2759"/>
<reference evidence="8" key="1">
    <citation type="journal article" date="2017" name="Genome Biol.">
        <title>Comparative genomics reveals high biological diversity and specific adaptations in the industrially and medically important fungal genus Aspergillus.</title>
        <authorList>
            <person name="de Vries R.P."/>
            <person name="Riley R."/>
            <person name="Wiebenga A."/>
            <person name="Aguilar-Osorio G."/>
            <person name="Amillis S."/>
            <person name="Uchima C.A."/>
            <person name="Anderluh G."/>
            <person name="Asadollahi M."/>
            <person name="Askin M."/>
            <person name="Barry K."/>
            <person name="Battaglia E."/>
            <person name="Bayram O."/>
            <person name="Benocci T."/>
            <person name="Braus-Stromeyer S.A."/>
            <person name="Caldana C."/>
            <person name="Canovas D."/>
            <person name="Cerqueira G.C."/>
            <person name="Chen F."/>
            <person name="Chen W."/>
            <person name="Choi C."/>
            <person name="Clum A."/>
            <person name="Dos Santos R.A."/>
            <person name="Damasio A.R."/>
            <person name="Diallinas G."/>
            <person name="Emri T."/>
            <person name="Fekete E."/>
            <person name="Flipphi M."/>
            <person name="Freyberg S."/>
            <person name="Gallo A."/>
            <person name="Gournas C."/>
            <person name="Habgood R."/>
            <person name="Hainaut M."/>
            <person name="Harispe M.L."/>
            <person name="Henrissat B."/>
            <person name="Hilden K.S."/>
            <person name="Hope R."/>
            <person name="Hossain A."/>
            <person name="Karabika E."/>
            <person name="Karaffa L."/>
            <person name="Karanyi Z."/>
            <person name="Krasevec N."/>
            <person name="Kuo A."/>
            <person name="Kusch H."/>
            <person name="LaButti K."/>
            <person name="Lagendijk E.L."/>
            <person name="Lapidus A."/>
            <person name="Levasseur A."/>
            <person name="Lindquist E."/>
            <person name="Lipzen A."/>
            <person name="Logrieco A.F."/>
            <person name="MacCabe A."/>
            <person name="Maekelae M.R."/>
            <person name="Malavazi I."/>
            <person name="Melin P."/>
            <person name="Meyer V."/>
            <person name="Mielnichuk N."/>
            <person name="Miskei M."/>
            <person name="Molnar A.P."/>
            <person name="Mule G."/>
            <person name="Ngan C.Y."/>
            <person name="Orejas M."/>
            <person name="Orosz E."/>
            <person name="Ouedraogo J.P."/>
            <person name="Overkamp K.M."/>
            <person name="Park H.-S."/>
            <person name="Perrone G."/>
            <person name="Piumi F."/>
            <person name="Punt P.J."/>
            <person name="Ram A.F."/>
            <person name="Ramon A."/>
            <person name="Rauscher S."/>
            <person name="Record E."/>
            <person name="Riano-Pachon D.M."/>
            <person name="Robert V."/>
            <person name="Roehrig J."/>
            <person name="Ruller R."/>
            <person name="Salamov A."/>
            <person name="Salih N.S."/>
            <person name="Samson R.A."/>
            <person name="Sandor E."/>
            <person name="Sanguinetti M."/>
            <person name="Schuetze T."/>
            <person name="Sepcic K."/>
            <person name="Shelest E."/>
            <person name="Sherlock G."/>
            <person name="Sophianopoulou V."/>
            <person name="Squina F.M."/>
            <person name="Sun H."/>
            <person name="Susca A."/>
            <person name="Todd R.B."/>
            <person name="Tsang A."/>
            <person name="Unkles S.E."/>
            <person name="van de Wiele N."/>
            <person name="van Rossen-Uffink D."/>
            <person name="Oliveira J.V."/>
            <person name="Vesth T.C."/>
            <person name="Visser J."/>
            <person name="Yu J.-H."/>
            <person name="Zhou M."/>
            <person name="Andersen M.R."/>
            <person name="Archer D.B."/>
            <person name="Baker S.E."/>
            <person name="Benoit I."/>
            <person name="Brakhage A.A."/>
            <person name="Braus G.H."/>
            <person name="Fischer R."/>
            <person name="Frisvad J.C."/>
            <person name="Goldman G.H."/>
            <person name="Houbraken J."/>
            <person name="Oakley B."/>
            <person name="Pocsi I."/>
            <person name="Scazzocchio C."/>
            <person name="Seiboth B."/>
            <person name="vanKuyk P.A."/>
            <person name="Wortman J."/>
            <person name="Dyer P.S."/>
            <person name="Grigoriev I.V."/>
        </authorList>
    </citation>
    <scope>NUCLEOTIDE SEQUENCE [LARGE SCALE GENOMIC DNA]</scope>
    <source>
        <strain evidence="8">CBS 506.65</strain>
    </source>
</reference>
<dbReference type="EMBL" id="KV878340">
    <property type="protein sequence ID" value="OJJ47857.1"/>
    <property type="molecule type" value="Genomic_DNA"/>
</dbReference>
<dbReference type="InterPro" id="IPR016162">
    <property type="entry name" value="Ald_DH_N"/>
</dbReference>
<evidence type="ECO:0000259" key="6">
    <source>
        <dbReference type="Pfam" id="PF00171"/>
    </source>
</evidence>
<dbReference type="InterPro" id="IPR016163">
    <property type="entry name" value="Ald_DH_C"/>
</dbReference>
<evidence type="ECO:0000256" key="5">
    <source>
        <dbReference type="RuleBase" id="RU003345"/>
    </source>
</evidence>
<gene>
    <name evidence="7" type="ORF">ASPZODRAFT_63812</name>
</gene>
<dbReference type="InterPro" id="IPR015590">
    <property type="entry name" value="Aldehyde_DH_dom"/>
</dbReference>
<dbReference type="InterPro" id="IPR029510">
    <property type="entry name" value="Ald_DH_CS_GLU"/>
</dbReference>
<dbReference type="AlphaFoldDB" id="A0A1L9SLA0"/>
<dbReference type="Gene3D" id="3.40.605.10">
    <property type="entry name" value="Aldehyde Dehydrogenase, Chain A, domain 1"/>
    <property type="match status" value="1"/>
</dbReference>
<feature type="domain" description="Aldehyde dehydrogenase" evidence="6">
    <location>
        <begin position="18"/>
        <end position="482"/>
    </location>
</feature>
<dbReference type="SUPFAM" id="SSF53720">
    <property type="entry name" value="ALDH-like"/>
    <property type="match status" value="1"/>
</dbReference>
<organism evidence="7 8">
    <name type="scientific">Penicilliopsis zonata CBS 506.65</name>
    <dbReference type="NCBI Taxonomy" id="1073090"/>
    <lineage>
        <taxon>Eukaryota</taxon>
        <taxon>Fungi</taxon>
        <taxon>Dikarya</taxon>
        <taxon>Ascomycota</taxon>
        <taxon>Pezizomycotina</taxon>
        <taxon>Eurotiomycetes</taxon>
        <taxon>Eurotiomycetidae</taxon>
        <taxon>Eurotiales</taxon>
        <taxon>Aspergillaceae</taxon>
        <taxon>Penicilliopsis</taxon>
    </lineage>
</organism>
<evidence type="ECO:0000256" key="3">
    <source>
        <dbReference type="ARBA" id="ARBA00023027"/>
    </source>
</evidence>
<protein>
    <recommendedName>
        <fullName evidence="6">Aldehyde dehydrogenase domain-containing protein</fullName>
    </recommendedName>
</protein>
<evidence type="ECO:0000256" key="2">
    <source>
        <dbReference type="ARBA" id="ARBA00023002"/>
    </source>
</evidence>
<evidence type="ECO:0000256" key="4">
    <source>
        <dbReference type="PROSITE-ProRule" id="PRU10007"/>
    </source>
</evidence>
<dbReference type="VEuPathDB" id="FungiDB:ASPZODRAFT_63812"/>
<dbReference type="PROSITE" id="PS00687">
    <property type="entry name" value="ALDEHYDE_DEHYDR_GLU"/>
    <property type="match status" value="1"/>
</dbReference>
<name>A0A1L9SLA0_9EURO</name>
<dbReference type="PANTHER" id="PTHR42986">
    <property type="entry name" value="BENZALDEHYDE DEHYDROGENASE YFMT"/>
    <property type="match status" value="1"/>
</dbReference>
<dbReference type="GeneID" id="34615649"/>
<dbReference type="Proteomes" id="UP000184188">
    <property type="component" value="Unassembled WGS sequence"/>
</dbReference>
<comment type="similarity">
    <text evidence="1 5">Belongs to the aldehyde dehydrogenase family.</text>
</comment>
<proteinExistence type="inferred from homology"/>
<feature type="active site" evidence="4">
    <location>
        <position position="255"/>
    </location>
</feature>
<keyword evidence="2 5" id="KW-0560">Oxidoreductase</keyword>
<evidence type="ECO:0000256" key="1">
    <source>
        <dbReference type="ARBA" id="ARBA00009986"/>
    </source>
</evidence>
<accession>A0A1L9SLA0</accession>
<sequence>MSLHSPLSLHINGAEVPSTTGETFTVFNPMTGQPLFECASAGVDDYAAAIGHAQKAFQSWSATPPSIRRNIFLRAADILTSYLETDAPEILANEVSAVKSMVRLNVLASAAMLRESAGLVTHIKGEIVPADRLGTTIMVMREAVGVVFAISPWNMPVNLTVRAIATPLICGNTVILKPSEYSPKSQHLVVRALKEAGLPAGCLNFLPSSPGNAPTVTEFAVKHRLVRRVNFTGSDRVGKIIAGWASTCVKQCLLELGGKAPALVLEDADLDDAVEAVLFGGLANSGQICMSTERVIVHSAIADAFVELLLRRVAQIKVGNHLEDPSVSLSGLYCAAAPKRILDLIASAEASGATLLHGDRQVSGPNGTILQPHILDRVAPSMAIFREETFGPVLCLTRAASTAEAIDIANDSEYTLCASVFTRDALAGMEIAAKVRAGSCHVNGPTVYIEPTLPNGGTGGRSGYGRFGGMAGVEEFTEKKIVSLVKPGMKYAF</sequence>
<dbReference type="PANTHER" id="PTHR42986:SF1">
    <property type="entry name" value="BENZALDEHYDE DEHYDROGENASE YFMT"/>
    <property type="match status" value="1"/>
</dbReference>
<keyword evidence="3" id="KW-0520">NAD</keyword>
<keyword evidence="8" id="KW-1185">Reference proteome</keyword>
<dbReference type="RefSeq" id="XP_022582367.1">
    <property type="nucleotide sequence ID" value="XM_022729185.1"/>
</dbReference>
<dbReference type="GO" id="GO:0016620">
    <property type="term" value="F:oxidoreductase activity, acting on the aldehyde or oxo group of donors, NAD or NADP as acceptor"/>
    <property type="evidence" value="ECO:0007669"/>
    <property type="project" value="InterPro"/>
</dbReference>